<reference evidence="2 3" key="1">
    <citation type="submission" date="2014-08" db="EMBL/GenBank/DDBJ databases">
        <title>Whole genome shotgun sequence of Sphingomonas paucimobilis NBRC 13935.</title>
        <authorList>
            <person name="Hosoyama A."/>
            <person name="Hashimoto M."/>
            <person name="Hosoyama Y."/>
            <person name="Noguchi M."/>
            <person name="Uohara A."/>
            <person name="Ohji S."/>
            <person name="Katano-Makiyama Y."/>
            <person name="Ichikawa N."/>
            <person name="Kimura A."/>
            <person name="Yamazoe A."/>
            <person name="Fujita N."/>
        </authorList>
    </citation>
    <scope>NUCLEOTIDE SEQUENCE [LARGE SCALE GENOMIC DNA]</scope>
    <source>
        <strain evidence="2 3">NBRC 13935</strain>
    </source>
</reference>
<keyword evidence="3" id="KW-1185">Reference proteome</keyword>
<dbReference type="Gene3D" id="3.30.420.10">
    <property type="entry name" value="Ribonuclease H-like superfamily/Ribonuclease H"/>
    <property type="match status" value="1"/>
</dbReference>
<dbReference type="InterPro" id="IPR038717">
    <property type="entry name" value="Tc1-like_DDE_dom"/>
</dbReference>
<accession>A0A0C9NG52</accession>
<dbReference type="EMBL" id="BBJS01000023">
    <property type="protein sequence ID" value="GAN13693.1"/>
    <property type="molecule type" value="Genomic_DNA"/>
</dbReference>
<evidence type="ECO:0000313" key="2">
    <source>
        <dbReference type="EMBL" id="GAN13693.1"/>
    </source>
</evidence>
<dbReference type="GO" id="GO:0003676">
    <property type="term" value="F:nucleic acid binding"/>
    <property type="evidence" value="ECO:0007669"/>
    <property type="project" value="InterPro"/>
</dbReference>
<dbReference type="RefSeq" id="WP_045078182.1">
    <property type="nucleotide sequence ID" value="NZ_BBJS01000023.1"/>
</dbReference>
<feature type="domain" description="Tc1-like transposase DDE" evidence="1">
    <location>
        <begin position="22"/>
        <end position="57"/>
    </location>
</feature>
<protein>
    <submittedName>
        <fullName evidence="2">DNA, contig: SP623</fullName>
    </submittedName>
</protein>
<evidence type="ECO:0000313" key="3">
    <source>
        <dbReference type="Proteomes" id="UP000032025"/>
    </source>
</evidence>
<dbReference type="Proteomes" id="UP000032025">
    <property type="component" value="Unassembled WGS sequence"/>
</dbReference>
<dbReference type="AlphaFoldDB" id="A0A0C9NG52"/>
<proteinExistence type="predicted"/>
<sequence length="87" mass="10068">MVCSTTTLPHRCRWGRPPHQPVQPQGTRRKLLFLPPYSPDFNPIEKAFARLKAMLRKAGERTVSSLWSLIGRLVDLFQPQECANYFN</sequence>
<organism evidence="2 3">
    <name type="scientific">Sphingomonas paucimobilis NBRC 13935</name>
    <dbReference type="NCBI Taxonomy" id="1219050"/>
    <lineage>
        <taxon>Bacteria</taxon>
        <taxon>Pseudomonadati</taxon>
        <taxon>Pseudomonadota</taxon>
        <taxon>Alphaproteobacteria</taxon>
        <taxon>Sphingomonadales</taxon>
        <taxon>Sphingomonadaceae</taxon>
        <taxon>Sphingomonas</taxon>
    </lineage>
</organism>
<comment type="caution">
    <text evidence="2">The sequence shown here is derived from an EMBL/GenBank/DDBJ whole genome shotgun (WGS) entry which is preliminary data.</text>
</comment>
<evidence type="ECO:0000259" key="1">
    <source>
        <dbReference type="Pfam" id="PF13358"/>
    </source>
</evidence>
<dbReference type="Pfam" id="PF13358">
    <property type="entry name" value="DDE_3"/>
    <property type="match status" value="1"/>
</dbReference>
<dbReference type="InterPro" id="IPR036397">
    <property type="entry name" value="RNaseH_sf"/>
</dbReference>
<name>A0A0C9NG52_SPHPI</name>
<gene>
    <name evidence="2" type="ORF">SP6_23_00940</name>
</gene>